<feature type="compositionally biased region" description="Low complexity" evidence="1">
    <location>
        <begin position="1"/>
        <end position="15"/>
    </location>
</feature>
<feature type="region of interest" description="Disordered" evidence="1">
    <location>
        <begin position="1"/>
        <end position="20"/>
    </location>
</feature>
<evidence type="ECO:0000313" key="2">
    <source>
        <dbReference type="EMBL" id="CDW52627.1"/>
    </source>
</evidence>
<keyword evidence="3" id="KW-1185">Reference proteome</keyword>
<gene>
    <name evidence="2" type="ORF">TTRE_0000088901</name>
</gene>
<dbReference type="Proteomes" id="UP000030665">
    <property type="component" value="Unassembled WGS sequence"/>
</dbReference>
<accession>A0A077YX95</accession>
<organism evidence="2 3">
    <name type="scientific">Trichuris trichiura</name>
    <name type="common">Whipworm</name>
    <name type="synonym">Trichocephalus trichiurus</name>
    <dbReference type="NCBI Taxonomy" id="36087"/>
    <lineage>
        <taxon>Eukaryota</taxon>
        <taxon>Metazoa</taxon>
        <taxon>Ecdysozoa</taxon>
        <taxon>Nematoda</taxon>
        <taxon>Enoplea</taxon>
        <taxon>Dorylaimia</taxon>
        <taxon>Trichinellida</taxon>
        <taxon>Trichuridae</taxon>
        <taxon>Trichuris</taxon>
    </lineage>
</organism>
<reference evidence="2" key="2">
    <citation type="submission" date="2014-03" db="EMBL/GenBank/DDBJ databases">
        <title>The whipworm genome and dual-species transcriptomics of an intimate host-pathogen interaction.</title>
        <authorList>
            <person name="Foth B.J."/>
            <person name="Tsai I.J."/>
            <person name="Reid A.J."/>
            <person name="Bancroft A.J."/>
            <person name="Nichol S."/>
            <person name="Tracey A."/>
            <person name="Holroyd N."/>
            <person name="Cotton J.A."/>
            <person name="Stanley E.J."/>
            <person name="Zarowiecki M."/>
            <person name="Liu J.Z."/>
            <person name="Huckvale T."/>
            <person name="Cooper P.J."/>
            <person name="Grencis R.K."/>
            <person name="Berriman M."/>
        </authorList>
    </citation>
    <scope>NUCLEOTIDE SEQUENCE [LARGE SCALE GENOMIC DNA]</scope>
</reference>
<dbReference type="EMBL" id="HG805827">
    <property type="protein sequence ID" value="CDW52627.1"/>
    <property type="molecule type" value="Genomic_DNA"/>
</dbReference>
<dbReference type="AlphaFoldDB" id="A0A077YX95"/>
<feature type="region of interest" description="Disordered" evidence="1">
    <location>
        <begin position="82"/>
        <end position="108"/>
    </location>
</feature>
<dbReference type="OrthoDB" id="5585685at2759"/>
<evidence type="ECO:0000313" key="3">
    <source>
        <dbReference type="Proteomes" id="UP000030665"/>
    </source>
</evidence>
<name>A0A077YX95_TRITR</name>
<protein>
    <submittedName>
        <fullName evidence="2">Kinesin</fullName>
    </submittedName>
</protein>
<reference evidence="2" key="1">
    <citation type="submission" date="2014-01" db="EMBL/GenBank/DDBJ databases">
        <authorList>
            <person name="Aslett M."/>
        </authorList>
    </citation>
    <scope>NUCLEOTIDE SEQUENCE</scope>
</reference>
<evidence type="ECO:0000256" key="1">
    <source>
        <dbReference type="SAM" id="MobiDB-lite"/>
    </source>
</evidence>
<sequence>MITSSESDSETNSDVTDMENAVSVARPTKRYHIPALIVRLDKLPLLPTEKEAILNRAKMGLDPDMCAPIITKETTREYAIYEASLPRQTTTDATDKPRTSKKQCPRGRSDIMELAKIKRDLKGIKPRILEAINTSCCVQATAKEHGH</sequence>
<proteinExistence type="predicted"/>